<accession>A0A8S1JYW2</accession>
<organism evidence="1 2">
    <name type="scientific">Paramecium sonneborni</name>
    <dbReference type="NCBI Taxonomy" id="65129"/>
    <lineage>
        <taxon>Eukaryota</taxon>
        <taxon>Sar</taxon>
        <taxon>Alveolata</taxon>
        <taxon>Ciliophora</taxon>
        <taxon>Intramacronucleata</taxon>
        <taxon>Oligohymenophorea</taxon>
        <taxon>Peniculida</taxon>
        <taxon>Parameciidae</taxon>
        <taxon>Paramecium</taxon>
    </lineage>
</organism>
<name>A0A8S1JYW2_9CILI</name>
<dbReference type="Proteomes" id="UP000692954">
    <property type="component" value="Unassembled WGS sequence"/>
</dbReference>
<dbReference type="OrthoDB" id="301628at2759"/>
<evidence type="ECO:0000313" key="1">
    <source>
        <dbReference type="EMBL" id="CAD8047467.1"/>
    </source>
</evidence>
<dbReference type="EMBL" id="CAJJDN010000002">
    <property type="protein sequence ID" value="CAD8047467.1"/>
    <property type="molecule type" value="Genomic_DNA"/>
</dbReference>
<sequence length="114" mass="13511">MFHTPLMNKQNLTYKALYQKQVQKIQNQDKDLIKKSEQILFLKYKLGELEGKLIDTQGILLNLSTRLCTQISTEMNEILAVQHVRERKSKSFFSFQKPIKHNRQFITSLKKQNN</sequence>
<keyword evidence="2" id="KW-1185">Reference proteome</keyword>
<protein>
    <submittedName>
        <fullName evidence="1">Uncharacterized protein</fullName>
    </submittedName>
</protein>
<reference evidence="1" key="1">
    <citation type="submission" date="2021-01" db="EMBL/GenBank/DDBJ databases">
        <authorList>
            <consortium name="Genoscope - CEA"/>
            <person name="William W."/>
        </authorList>
    </citation>
    <scope>NUCLEOTIDE SEQUENCE</scope>
</reference>
<comment type="caution">
    <text evidence="1">The sequence shown here is derived from an EMBL/GenBank/DDBJ whole genome shotgun (WGS) entry which is preliminary data.</text>
</comment>
<proteinExistence type="predicted"/>
<gene>
    <name evidence="1" type="ORF">PSON_ATCC_30995.1.T0020407</name>
</gene>
<dbReference type="AlphaFoldDB" id="A0A8S1JYW2"/>
<evidence type="ECO:0000313" key="2">
    <source>
        <dbReference type="Proteomes" id="UP000692954"/>
    </source>
</evidence>